<gene>
    <name evidence="2" type="ORF">DP939_39305</name>
</gene>
<dbReference type="Pfam" id="PF18029">
    <property type="entry name" value="Glyoxalase_6"/>
    <property type="match status" value="1"/>
</dbReference>
<dbReference type="InterPro" id="IPR041581">
    <property type="entry name" value="Glyoxalase_6"/>
</dbReference>
<dbReference type="InterPro" id="IPR029068">
    <property type="entry name" value="Glyas_Bleomycin-R_OHBP_Dase"/>
</dbReference>
<name>A0A366LL58_9ACTN</name>
<dbReference type="Proteomes" id="UP000253303">
    <property type="component" value="Unassembled WGS sequence"/>
</dbReference>
<feature type="domain" description="Glyoxalase-like" evidence="1">
    <location>
        <begin position="19"/>
        <end position="100"/>
    </location>
</feature>
<keyword evidence="3" id="KW-1185">Reference proteome</keyword>
<protein>
    <recommendedName>
        <fullName evidence="1">Glyoxalase-like domain-containing protein</fullName>
    </recommendedName>
</protein>
<evidence type="ECO:0000313" key="2">
    <source>
        <dbReference type="EMBL" id="RBQ14658.1"/>
    </source>
</evidence>
<evidence type="ECO:0000259" key="1">
    <source>
        <dbReference type="Pfam" id="PF18029"/>
    </source>
</evidence>
<dbReference type="EMBL" id="QMEY01000030">
    <property type="protein sequence ID" value="RBQ14658.1"/>
    <property type="molecule type" value="Genomic_DNA"/>
</dbReference>
<proteinExistence type="predicted"/>
<sequence length="127" mass="14215">MSKPEYTAGLNIAMKIPKAQYEATVAFYRDTLGFDVKEDDVSYAPTVSRTHSVQFGPNTLWLDCVDNYSRPDLWLQLHTDDLDAATSELAGIGIHPCDEVEPLQNLDSRTHWIKNPAGVVHLLAESR</sequence>
<comment type="caution">
    <text evidence="2">The sequence shown here is derived from an EMBL/GenBank/DDBJ whole genome shotgun (WGS) entry which is preliminary data.</text>
</comment>
<dbReference type="Gene3D" id="3.10.180.10">
    <property type="entry name" value="2,3-Dihydroxybiphenyl 1,2-Dioxygenase, domain 1"/>
    <property type="match status" value="1"/>
</dbReference>
<reference evidence="2 3" key="1">
    <citation type="submission" date="2018-06" db="EMBL/GenBank/DDBJ databases">
        <title>Sphaerisporangium craniellae sp. nov., isolated from a marine sponge in the South China Sea.</title>
        <authorList>
            <person name="Li L."/>
        </authorList>
    </citation>
    <scope>NUCLEOTIDE SEQUENCE [LARGE SCALE GENOMIC DNA]</scope>
    <source>
        <strain evidence="2 3">LHW63015</strain>
    </source>
</reference>
<dbReference type="RefSeq" id="WP_113985924.1">
    <property type="nucleotide sequence ID" value="NZ_QMEY01000030.1"/>
</dbReference>
<dbReference type="AlphaFoldDB" id="A0A366LL58"/>
<organism evidence="2 3">
    <name type="scientific">Spongiactinospora rosea</name>
    <dbReference type="NCBI Taxonomy" id="2248750"/>
    <lineage>
        <taxon>Bacteria</taxon>
        <taxon>Bacillati</taxon>
        <taxon>Actinomycetota</taxon>
        <taxon>Actinomycetes</taxon>
        <taxon>Streptosporangiales</taxon>
        <taxon>Streptosporangiaceae</taxon>
        <taxon>Spongiactinospora</taxon>
    </lineage>
</organism>
<evidence type="ECO:0000313" key="3">
    <source>
        <dbReference type="Proteomes" id="UP000253303"/>
    </source>
</evidence>
<dbReference type="OrthoDB" id="2871523at2"/>
<accession>A0A366LL58</accession>
<dbReference type="SUPFAM" id="SSF54593">
    <property type="entry name" value="Glyoxalase/Bleomycin resistance protein/Dihydroxybiphenyl dioxygenase"/>
    <property type="match status" value="1"/>
</dbReference>